<organism evidence="1 2">
    <name type="scientific">Botryotinia fuckeliana (strain B05.10)</name>
    <name type="common">Noble rot fungus</name>
    <name type="synonym">Botrytis cinerea</name>
    <dbReference type="NCBI Taxonomy" id="332648"/>
    <lineage>
        <taxon>Eukaryota</taxon>
        <taxon>Fungi</taxon>
        <taxon>Dikarya</taxon>
        <taxon>Ascomycota</taxon>
        <taxon>Pezizomycotina</taxon>
        <taxon>Leotiomycetes</taxon>
        <taxon>Helotiales</taxon>
        <taxon>Sclerotiniaceae</taxon>
        <taxon>Botrytis</taxon>
    </lineage>
</organism>
<evidence type="ECO:0000313" key="1">
    <source>
        <dbReference type="EMBL" id="ATZ46771.1"/>
    </source>
</evidence>
<name>A0A384J8G4_BOTFB</name>
<reference evidence="1 2" key="3">
    <citation type="journal article" date="2017" name="Mol. Plant Pathol.">
        <title>A gapless genome sequence of the fungus Botrytis cinerea.</title>
        <authorList>
            <person name="Van Kan J.A."/>
            <person name="Stassen J.H."/>
            <person name="Mosbach A."/>
            <person name="Van Der Lee T.A."/>
            <person name="Faino L."/>
            <person name="Farmer A.D."/>
            <person name="Papasotiriou D.G."/>
            <person name="Zhou S."/>
            <person name="Seidl M.F."/>
            <person name="Cottam E."/>
            <person name="Edel D."/>
            <person name="Hahn M."/>
            <person name="Schwartz D.C."/>
            <person name="Dietrich R.A."/>
            <person name="Widdison S."/>
            <person name="Scalliet G."/>
        </authorList>
    </citation>
    <scope>NUCLEOTIDE SEQUENCE [LARGE SCALE GENOMIC DNA]</scope>
    <source>
        <strain evidence="1 2">B05.10</strain>
    </source>
</reference>
<dbReference type="VEuPathDB" id="FungiDB:Bcin02g01330"/>
<reference evidence="1 2" key="2">
    <citation type="journal article" date="2012" name="Eukaryot. Cell">
        <title>Genome update of Botrytis cinerea strains B05.10 and T4.</title>
        <authorList>
            <person name="Staats M."/>
            <person name="van Kan J.A."/>
        </authorList>
    </citation>
    <scope>NUCLEOTIDE SEQUENCE [LARGE SCALE GENOMIC DNA]</scope>
    <source>
        <strain evidence="1 2">B05.10</strain>
    </source>
</reference>
<dbReference type="EMBL" id="CP009806">
    <property type="protein sequence ID" value="ATZ46771.1"/>
    <property type="molecule type" value="Genomic_DNA"/>
</dbReference>
<protein>
    <submittedName>
        <fullName evidence="1">Uncharacterized protein</fullName>
    </submittedName>
</protein>
<reference evidence="1 2" key="1">
    <citation type="journal article" date="2011" name="PLoS Genet.">
        <title>Genomic analysis of the necrotrophic fungal pathogens Sclerotinia sclerotiorum and Botrytis cinerea.</title>
        <authorList>
            <person name="Amselem J."/>
            <person name="Cuomo C.A."/>
            <person name="van Kan J.A."/>
            <person name="Viaud M."/>
            <person name="Benito E.P."/>
            <person name="Couloux A."/>
            <person name="Coutinho P.M."/>
            <person name="de Vries R.P."/>
            <person name="Dyer P.S."/>
            <person name="Fillinger S."/>
            <person name="Fournier E."/>
            <person name="Gout L."/>
            <person name="Hahn M."/>
            <person name="Kohn L."/>
            <person name="Lapalu N."/>
            <person name="Plummer K.M."/>
            <person name="Pradier J.M."/>
            <person name="Quevillon E."/>
            <person name="Sharon A."/>
            <person name="Simon A."/>
            <person name="ten Have A."/>
            <person name="Tudzynski B."/>
            <person name="Tudzynski P."/>
            <person name="Wincker P."/>
            <person name="Andrew M."/>
            <person name="Anthouard V."/>
            <person name="Beever R.E."/>
            <person name="Beffa R."/>
            <person name="Benoit I."/>
            <person name="Bouzid O."/>
            <person name="Brault B."/>
            <person name="Chen Z."/>
            <person name="Choquer M."/>
            <person name="Collemare J."/>
            <person name="Cotton P."/>
            <person name="Danchin E.G."/>
            <person name="Da Silva C."/>
            <person name="Gautier A."/>
            <person name="Giraud C."/>
            <person name="Giraud T."/>
            <person name="Gonzalez C."/>
            <person name="Grossetete S."/>
            <person name="Guldener U."/>
            <person name="Henrissat B."/>
            <person name="Howlett B.J."/>
            <person name="Kodira C."/>
            <person name="Kretschmer M."/>
            <person name="Lappartient A."/>
            <person name="Leroch M."/>
            <person name="Levis C."/>
            <person name="Mauceli E."/>
            <person name="Neuveglise C."/>
            <person name="Oeser B."/>
            <person name="Pearson M."/>
            <person name="Poulain J."/>
            <person name="Poussereau N."/>
            <person name="Quesneville H."/>
            <person name="Rascle C."/>
            <person name="Schumacher J."/>
            <person name="Segurens B."/>
            <person name="Sexton A."/>
            <person name="Silva E."/>
            <person name="Sirven C."/>
            <person name="Soanes D.M."/>
            <person name="Talbot N.J."/>
            <person name="Templeton M."/>
            <person name="Yandava C."/>
            <person name="Yarden O."/>
            <person name="Zeng Q."/>
            <person name="Rollins J.A."/>
            <person name="Lebrun M.H."/>
            <person name="Dickman M."/>
        </authorList>
    </citation>
    <scope>NUCLEOTIDE SEQUENCE [LARGE SCALE GENOMIC DNA]</scope>
    <source>
        <strain evidence="1 2">B05.10</strain>
    </source>
</reference>
<sequence>MPSGGCFCDAVFYPSPPIPIYLISL</sequence>
<evidence type="ECO:0000313" key="2">
    <source>
        <dbReference type="Proteomes" id="UP000001798"/>
    </source>
</evidence>
<dbReference type="Proteomes" id="UP000001798">
    <property type="component" value="Chromosome 2"/>
</dbReference>
<accession>A0A384J8G4</accession>
<gene>
    <name evidence="1" type="ORF">BCIN_02g01330</name>
</gene>
<dbReference type="OrthoDB" id="9985472at2759"/>
<keyword evidence="2" id="KW-1185">Reference proteome</keyword>
<dbReference type="AlphaFoldDB" id="A0A384J8G4"/>
<proteinExistence type="predicted"/>